<keyword evidence="1" id="KW-0812">Transmembrane</keyword>
<sequence>MKYPSKKDWWMYVVFLGIFLAILSPVVMAEDFSSLWAAIPIICLLLWIWFTTYYVIEDKTLLVRSAFIRKTISIDDIQAIDRSFNPLSSPALSLDRIKISYGPHQYILISPLHREMFIEELLKRNPSIRTSLKR</sequence>
<keyword evidence="1" id="KW-0472">Membrane</keyword>
<dbReference type="GO" id="GO:0030153">
    <property type="term" value="P:bacteriocin immunity"/>
    <property type="evidence" value="ECO:0007669"/>
    <property type="project" value="InterPro"/>
</dbReference>
<gene>
    <name evidence="3" type="ORF">AS888_21380</name>
</gene>
<dbReference type="Proteomes" id="UP000064189">
    <property type="component" value="Unassembled WGS sequence"/>
</dbReference>
<accession>A0A120GPB2</accession>
<feature type="transmembrane region" description="Helical" evidence="1">
    <location>
        <begin position="35"/>
        <end position="56"/>
    </location>
</feature>
<dbReference type="AlphaFoldDB" id="A0A120GPB2"/>
<name>A0A120GPB2_9BACI</name>
<dbReference type="EMBL" id="LNNH01000027">
    <property type="protein sequence ID" value="KWW17578.1"/>
    <property type="molecule type" value="Genomic_DNA"/>
</dbReference>
<evidence type="ECO:0000313" key="4">
    <source>
        <dbReference type="Proteomes" id="UP000064189"/>
    </source>
</evidence>
<protein>
    <recommendedName>
        <fullName evidence="2">Uncharacterized protein YyaB-like PH domain-containing protein</fullName>
    </recommendedName>
</protein>
<comment type="caution">
    <text evidence="3">The sequence shown here is derived from an EMBL/GenBank/DDBJ whole genome shotgun (WGS) entry which is preliminary data.</text>
</comment>
<feature type="transmembrane region" description="Helical" evidence="1">
    <location>
        <begin position="9"/>
        <end position="29"/>
    </location>
</feature>
<reference evidence="3 4" key="1">
    <citation type="submission" date="2015-11" db="EMBL/GenBank/DDBJ databases">
        <title>Genome Sequence of Bacillus simplex strain VanAntwerpen2.</title>
        <authorList>
            <person name="Couger M.B."/>
        </authorList>
    </citation>
    <scope>NUCLEOTIDE SEQUENCE [LARGE SCALE GENOMIC DNA]</scope>
    <source>
        <strain evidence="3 4">VanAntwerpen02</strain>
    </source>
</reference>
<feature type="domain" description="Uncharacterized protein YyaB-like PH" evidence="2">
    <location>
        <begin position="52"/>
        <end position="125"/>
    </location>
</feature>
<dbReference type="RefSeq" id="WP_061142719.1">
    <property type="nucleotide sequence ID" value="NZ_LNNH01000027.1"/>
</dbReference>
<dbReference type="InterPro" id="IPR009589">
    <property type="entry name" value="PH_YyaB-like"/>
</dbReference>
<dbReference type="Pfam" id="PF06713">
    <property type="entry name" value="bPH_4"/>
    <property type="match status" value="1"/>
</dbReference>
<organism evidence="3 4">
    <name type="scientific">Peribacillus simplex</name>
    <dbReference type="NCBI Taxonomy" id="1478"/>
    <lineage>
        <taxon>Bacteria</taxon>
        <taxon>Bacillati</taxon>
        <taxon>Bacillota</taxon>
        <taxon>Bacilli</taxon>
        <taxon>Bacillales</taxon>
        <taxon>Bacillaceae</taxon>
        <taxon>Peribacillus</taxon>
    </lineage>
</organism>
<evidence type="ECO:0000313" key="3">
    <source>
        <dbReference type="EMBL" id="KWW17578.1"/>
    </source>
</evidence>
<keyword evidence="1" id="KW-1133">Transmembrane helix</keyword>
<keyword evidence="4" id="KW-1185">Reference proteome</keyword>
<proteinExistence type="predicted"/>
<evidence type="ECO:0000259" key="2">
    <source>
        <dbReference type="Pfam" id="PF06713"/>
    </source>
</evidence>
<evidence type="ECO:0000256" key="1">
    <source>
        <dbReference type="SAM" id="Phobius"/>
    </source>
</evidence>